<dbReference type="EMBL" id="ACPB03002677">
    <property type="status" value="NOT_ANNOTATED_CDS"/>
    <property type="molecule type" value="Genomic_DNA"/>
</dbReference>
<evidence type="ECO:0000256" key="12">
    <source>
        <dbReference type="ARBA" id="ARBA00023136"/>
    </source>
</evidence>
<evidence type="ECO:0000256" key="11">
    <source>
        <dbReference type="ARBA" id="ARBA00023033"/>
    </source>
</evidence>
<dbReference type="STRING" id="13249.T1IG68"/>
<evidence type="ECO:0000313" key="15">
    <source>
        <dbReference type="EnsemblMetazoa" id="RPRC015287-PA"/>
    </source>
</evidence>
<dbReference type="SUPFAM" id="SSF48264">
    <property type="entry name" value="Cytochrome P450"/>
    <property type="match status" value="1"/>
</dbReference>
<accession>T1IG68</accession>
<dbReference type="GO" id="GO:0005789">
    <property type="term" value="C:endoplasmic reticulum membrane"/>
    <property type="evidence" value="ECO:0007669"/>
    <property type="project" value="UniProtKB-SubCell"/>
</dbReference>
<evidence type="ECO:0000256" key="4">
    <source>
        <dbReference type="ARBA" id="ARBA00010617"/>
    </source>
</evidence>
<dbReference type="VEuPathDB" id="VectorBase:RPRC015287"/>
<keyword evidence="11 14" id="KW-0503">Monooxygenase</keyword>
<evidence type="ECO:0000256" key="5">
    <source>
        <dbReference type="ARBA" id="ARBA00022617"/>
    </source>
</evidence>
<keyword evidence="16" id="KW-1185">Reference proteome</keyword>
<dbReference type="InterPro" id="IPR001128">
    <property type="entry name" value="Cyt_P450"/>
</dbReference>
<dbReference type="InParanoid" id="T1IG68"/>
<dbReference type="InterPro" id="IPR017972">
    <property type="entry name" value="Cyt_P450_CS"/>
</dbReference>
<evidence type="ECO:0000256" key="14">
    <source>
        <dbReference type="RuleBase" id="RU000461"/>
    </source>
</evidence>
<dbReference type="AlphaFoldDB" id="T1IG68"/>
<dbReference type="OMA" id="TCLMSIY"/>
<dbReference type="Pfam" id="PF00067">
    <property type="entry name" value="p450"/>
    <property type="match status" value="1"/>
</dbReference>
<evidence type="ECO:0000256" key="13">
    <source>
        <dbReference type="PIRSR" id="PIRSR602401-1"/>
    </source>
</evidence>
<evidence type="ECO:0008006" key="17">
    <source>
        <dbReference type="Google" id="ProtNLM"/>
    </source>
</evidence>
<reference evidence="15" key="1">
    <citation type="submission" date="2015-05" db="UniProtKB">
        <authorList>
            <consortium name="EnsemblMetazoa"/>
        </authorList>
    </citation>
    <scope>IDENTIFICATION</scope>
</reference>
<evidence type="ECO:0000256" key="7">
    <source>
        <dbReference type="ARBA" id="ARBA00022824"/>
    </source>
</evidence>
<dbReference type="Gene3D" id="1.10.630.10">
    <property type="entry name" value="Cytochrome P450"/>
    <property type="match status" value="1"/>
</dbReference>
<evidence type="ECO:0000256" key="3">
    <source>
        <dbReference type="ARBA" id="ARBA00004406"/>
    </source>
</evidence>
<evidence type="ECO:0000256" key="10">
    <source>
        <dbReference type="ARBA" id="ARBA00023004"/>
    </source>
</evidence>
<sequence length="287" mass="33327">MPFKNVLLKFPRGFIFFNFHNHNVIKEKRAELKKVKEGRLNYNSSNDEETKGIFVLDYGVKKRLAFLDLLLKTAEEEKVPLSDEDIREEVDTFMFEGHDTTSAALCWLLFLLGSNPKIQEKVFNEQQSIFGDSGRNPTTQDLTKMKYLECCIKEALRLYPSVPMFARLLTSDVKIDKFLIPAGTTAMIVAYQLHRDPEVFPQPERFIPERFLDRDSTRNPFGYVPFSAGPRNCIGQKFALMEEKVIVSWILRKFKITSDDKREDLVLLAELILRPKNGIRISIEPRR</sequence>
<evidence type="ECO:0000256" key="1">
    <source>
        <dbReference type="ARBA" id="ARBA00001971"/>
    </source>
</evidence>
<keyword evidence="8" id="KW-0492">Microsome</keyword>
<dbReference type="Proteomes" id="UP000015103">
    <property type="component" value="Unassembled WGS sequence"/>
</dbReference>
<keyword evidence="5 13" id="KW-0349">Heme</keyword>
<comment type="subcellular location">
    <subcellularLocation>
        <location evidence="3">Endoplasmic reticulum membrane</location>
        <topology evidence="3">Peripheral membrane protein</topology>
    </subcellularLocation>
    <subcellularLocation>
        <location evidence="2">Microsome membrane</location>
        <topology evidence="2">Peripheral membrane protein</topology>
    </subcellularLocation>
</comment>
<dbReference type="PRINTS" id="PR00463">
    <property type="entry name" value="EP450I"/>
</dbReference>
<keyword evidence="10 13" id="KW-0408">Iron</keyword>
<dbReference type="InterPro" id="IPR036396">
    <property type="entry name" value="Cyt_P450_sf"/>
</dbReference>
<dbReference type="EnsemblMetazoa" id="RPRC015287-RA">
    <property type="protein sequence ID" value="RPRC015287-PA"/>
    <property type="gene ID" value="RPRC015287"/>
</dbReference>
<comment type="cofactor">
    <cofactor evidence="1 13">
        <name>heme</name>
        <dbReference type="ChEBI" id="CHEBI:30413"/>
    </cofactor>
</comment>
<dbReference type="eggNOG" id="KOG0157">
    <property type="taxonomic scope" value="Eukaryota"/>
</dbReference>
<dbReference type="GO" id="GO:0016705">
    <property type="term" value="F:oxidoreductase activity, acting on paired donors, with incorporation or reduction of molecular oxygen"/>
    <property type="evidence" value="ECO:0007669"/>
    <property type="project" value="InterPro"/>
</dbReference>
<keyword evidence="9 14" id="KW-0560">Oxidoreductase</keyword>
<evidence type="ECO:0000313" key="16">
    <source>
        <dbReference type="Proteomes" id="UP000015103"/>
    </source>
</evidence>
<keyword evidence="12" id="KW-0472">Membrane</keyword>
<dbReference type="GO" id="GO:0005506">
    <property type="term" value="F:iron ion binding"/>
    <property type="evidence" value="ECO:0007669"/>
    <property type="project" value="InterPro"/>
</dbReference>
<keyword evidence="6 13" id="KW-0479">Metal-binding</keyword>
<proteinExistence type="inferred from homology"/>
<dbReference type="HOGENOM" id="CLU_001570_5_1_1"/>
<dbReference type="PROSITE" id="PS00086">
    <property type="entry name" value="CYTOCHROME_P450"/>
    <property type="match status" value="1"/>
</dbReference>
<feature type="binding site" description="axial binding residue" evidence="13">
    <location>
        <position position="233"/>
    </location>
    <ligand>
        <name>heme</name>
        <dbReference type="ChEBI" id="CHEBI:30413"/>
    </ligand>
    <ligandPart>
        <name>Fe</name>
        <dbReference type="ChEBI" id="CHEBI:18248"/>
    </ligandPart>
</feature>
<name>T1IG68_RHOPR</name>
<organism evidence="15 16">
    <name type="scientific">Rhodnius prolixus</name>
    <name type="common">Triatomid bug</name>
    <dbReference type="NCBI Taxonomy" id="13249"/>
    <lineage>
        <taxon>Eukaryota</taxon>
        <taxon>Metazoa</taxon>
        <taxon>Ecdysozoa</taxon>
        <taxon>Arthropoda</taxon>
        <taxon>Hexapoda</taxon>
        <taxon>Insecta</taxon>
        <taxon>Pterygota</taxon>
        <taxon>Neoptera</taxon>
        <taxon>Paraneoptera</taxon>
        <taxon>Hemiptera</taxon>
        <taxon>Heteroptera</taxon>
        <taxon>Panheteroptera</taxon>
        <taxon>Cimicomorpha</taxon>
        <taxon>Reduviidae</taxon>
        <taxon>Triatominae</taxon>
        <taxon>Rhodnius</taxon>
    </lineage>
</organism>
<dbReference type="GO" id="GO:0020037">
    <property type="term" value="F:heme binding"/>
    <property type="evidence" value="ECO:0007669"/>
    <property type="project" value="InterPro"/>
</dbReference>
<dbReference type="InterPro" id="IPR002401">
    <property type="entry name" value="Cyt_P450_E_grp-I"/>
</dbReference>
<evidence type="ECO:0000256" key="8">
    <source>
        <dbReference type="ARBA" id="ARBA00022848"/>
    </source>
</evidence>
<comment type="similarity">
    <text evidence="4 14">Belongs to the cytochrome P450 family.</text>
</comment>
<dbReference type="PANTHER" id="PTHR24291:SF189">
    <property type="entry name" value="CYTOCHROME P450 4C3-RELATED"/>
    <property type="match status" value="1"/>
</dbReference>
<keyword evidence="7" id="KW-0256">Endoplasmic reticulum</keyword>
<protein>
    <recommendedName>
        <fullName evidence="17">Cytochrome</fullName>
    </recommendedName>
</protein>
<evidence type="ECO:0000256" key="9">
    <source>
        <dbReference type="ARBA" id="ARBA00023002"/>
    </source>
</evidence>
<dbReference type="InterPro" id="IPR050196">
    <property type="entry name" value="Cytochrome_P450_Monoox"/>
</dbReference>
<dbReference type="PRINTS" id="PR00385">
    <property type="entry name" value="P450"/>
</dbReference>
<dbReference type="PANTHER" id="PTHR24291">
    <property type="entry name" value="CYTOCHROME P450 FAMILY 4"/>
    <property type="match status" value="1"/>
</dbReference>
<dbReference type="EMBL" id="ACPB03002678">
    <property type="status" value="NOT_ANNOTATED_CDS"/>
    <property type="molecule type" value="Genomic_DNA"/>
</dbReference>
<dbReference type="GO" id="GO:0004497">
    <property type="term" value="F:monooxygenase activity"/>
    <property type="evidence" value="ECO:0007669"/>
    <property type="project" value="UniProtKB-KW"/>
</dbReference>
<evidence type="ECO:0000256" key="2">
    <source>
        <dbReference type="ARBA" id="ARBA00004174"/>
    </source>
</evidence>
<evidence type="ECO:0000256" key="6">
    <source>
        <dbReference type="ARBA" id="ARBA00022723"/>
    </source>
</evidence>